<protein>
    <recommendedName>
        <fullName evidence="3">SGNH hydrolase-type esterase domain-containing protein</fullName>
    </recommendedName>
</protein>
<organism evidence="4 5">
    <name type="scientific">Candidatus Sulfuritelmatomonas gaucii</name>
    <dbReference type="NCBI Taxonomy" id="2043161"/>
    <lineage>
        <taxon>Bacteria</taxon>
        <taxon>Pseudomonadati</taxon>
        <taxon>Acidobacteriota</taxon>
        <taxon>Terriglobia</taxon>
        <taxon>Terriglobales</taxon>
        <taxon>Acidobacteriaceae</taxon>
        <taxon>Candidatus Sulfuritelmatomonas</taxon>
    </lineage>
</organism>
<dbReference type="Proteomes" id="UP000239735">
    <property type="component" value="Unassembled WGS sequence"/>
</dbReference>
<evidence type="ECO:0000313" key="5">
    <source>
        <dbReference type="Proteomes" id="UP000239735"/>
    </source>
</evidence>
<accession>A0A2N9L509</accession>
<dbReference type="PANTHER" id="PTHR30383">
    <property type="entry name" value="THIOESTERASE 1/PROTEASE 1/LYSOPHOSPHOLIPASE L1"/>
    <property type="match status" value="1"/>
</dbReference>
<sequence>MNARLFRATGLAAAALASLVAIAILPAQEPASQPETKTPAPQPPQTLTSAHPNNAYWVEHDKQLLVDFGGLERFKEADVQLGAPAAGEDRVVFMGDSITEGWKLDQSFPGKPYINRGIGGQTTPQMLVRFREDVIDLKPKVVIILAGTNDIAGNTGPMTLDETEGNIASMAELAATNGIRVVISSVLPAYDYSWAPGLEPAPKIVEVNEWLKKYAADKGYVFVDYYSAMKDTRGGLPPNLSKDGVHPLPAGYAIMAPLAEAGIEKALKGVH</sequence>
<keyword evidence="2" id="KW-0732">Signal</keyword>
<dbReference type="PANTHER" id="PTHR30383:SF5">
    <property type="entry name" value="SGNH HYDROLASE-TYPE ESTERASE DOMAIN-CONTAINING PROTEIN"/>
    <property type="match status" value="1"/>
</dbReference>
<name>A0A2N9L509_9BACT</name>
<reference evidence="5" key="1">
    <citation type="submission" date="2018-02" db="EMBL/GenBank/DDBJ databases">
        <authorList>
            <person name="Hausmann B."/>
        </authorList>
    </citation>
    <scope>NUCLEOTIDE SEQUENCE [LARGE SCALE GENOMIC DNA]</scope>
    <source>
        <strain evidence="5">Peat soil MAG SbA5</strain>
    </source>
</reference>
<feature type="region of interest" description="Disordered" evidence="1">
    <location>
        <begin position="30"/>
        <end position="53"/>
    </location>
</feature>
<dbReference type="EMBL" id="OKRB01000057">
    <property type="protein sequence ID" value="SPE18311.1"/>
    <property type="molecule type" value="Genomic_DNA"/>
</dbReference>
<evidence type="ECO:0000259" key="3">
    <source>
        <dbReference type="Pfam" id="PF13472"/>
    </source>
</evidence>
<dbReference type="Gene3D" id="3.40.50.1110">
    <property type="entry name" value="SGNH hydrolase"/>
    <property type="match status" value="1"/>
</dbReference>
<evidence type="ECO:0000256" key="2">
    <source>
        <dbReference type="SAM" id="SignalP"/>
    </source>
</evidence>
<feature type="signal peptide" evidence="2">
    <location>
        <begin position="1"/>
        <end position="23"/>
    </location>
</feature>
<dbReference type="InterPro" id="IPR051532">
    <property type="entry name" value="Ester_Hydrolysis_Enzymes"/>
</dbReference>
<dbReference type="InterPro" id="IPR013830">
    <property type="entry name" value="SGNH_hydro"/>
</dbReference>
<dbReference type="CDD" id="cd04501">
    <property type="entry name" value="SGNH_hydrolase_like_4"/>
    <property type="match status" value="1"/>
</dbReference>
<dbReference type="Pfam" id="PF13472">
    <property type="entry name" value="Lipase_GDSL_2"/>
    <property type="match status" value="1"/>
</dbReference>
<dbReference type="OrthoDB" id="2513075at2"/>
<dbReference type="GO" id="GO:0004622">
    <property type="term" value="F:phosphatidylcholine lysophospholipase activity"/>
    <property type="evidence" value="ECO:0007669"/>
    <property type="project" value="TreeGrafter"/>
</dbReference>
<feature type="domain" description="SGNH hydrolase-type esterase" evidence="3">
    <location>
        <begin position="93"/>
        <end position="254"/>
    </location>
</feature>
<evidence type="ECO:0000313" key="4">
    <source>
        <dbReference type="EMBL" id="SPE18311.1"/>
    </source>
</evidence>
<evidence type="ECO:0000256" key="1">
    <source>
        <dbReference type="SAM" id="MobiDB-lite"/>
    </source>
</evidence>
<dbReference type="SUPFAM" id="SSF52266">
    <property type="entry name" value="SGNH hydrolase"/>
    <property type="match status" value="1"/>
</dbReference>
<dbReference type="AlphaFoldDB" id="A0A2N9L509"/>
<proteinExistence type="predicted"/>
<gene>
    <name evidence="4" type="ORF">SBA5_150045</name>
</gene>
<dbReference type="InterPro" id="IPR036514">
    <property type="entry name" value="SGNH_hydro_sf"/>
</dbReference>
<feature type="chain" id="PRO_5014815603" description="SGNH hydrolase-type esterase domain-containing protein" evidence="2">
    <location>
        <begin position="24"/>
        <end position="271"/>
    </location>
</feature>